<accession>A0A143PP30</accession>
<evidence type="ECO:0000259" key="5">
    <source>
        <dbReference type="SMART" id="SM00829"/>
    </source>
</evidence>
<dbReference type="SUPFAM" id="SSF51735">
    <property type="entry name" value="NAD(P)-binding Rossmann-fold domains"/>
    <property type="match status" value="1"/>
</dbReference>
<evidence type="ECO:0000256" key="3">
    <source>
        <dbReference type="ARBA" id="ARBA00023002"/>
    </source>
</evidence>
<dbReference type="PANTHER" id="PTHR43401">
    <property type="entry name" value="L-THREONINE 3-DEHYDROGENASE"/>
    <property type="match status" value="1"/>
</dbReference>
<dbReference type="KEGG" id="abac:LuPra_03105"/>
<proteinExistence type="inferred from homology"/>
<dbReference type="InterPro" id="IPR013154">
    <property type="entry name" value="ADH-like_N"/>
</dbReference>
<dbReference type="InterPro" id="IPR002328">
    <property type="entry name" value="ADH_Zn_CS"/>
</dbReference>
<dbReference type="CDD" id="cd08258">
    <property type="entry name" value="Zn_ADH4"/>
    <property type="match status" value="1"/>
</dbReference>
<comment type="cofactor">
    <cofactor evidence="4">
        <name>Zn(2+)</name>
        <dbReference type="ChEBI" id="CHEBI:29105"/>
    </cofactor>
</comment>
<dbReference type="STRING" id="1855912.LuPra_03105"/>
<organism evidence="6 7">
    <name type="scientific">Luteitalea pratensis</name>
    <dbReference type="NCBI Taxonomy" id="1855912"/>
    <lineage>
        <taxon>Bacteria</taxon>
        <taxon>Pseudomonadati</taxon>
        <taxon>Acidobacteriota</taxon>
        <taxon>Vicinamibacteria</taxon>
        <taxon>Vicinamibacterales</taxon>
        <taxon>Vicinamibacteraceae</taxon>
        <taxon>Luteitalea</taxon>
    </lineage>
</organism>
<dbReference type="InterPro" id="IPR036291">
    <property type="entry name" value="NAD(P)-bd_dom_sf"/>
</dbReference>
<dbReference type="Gene3D" id="3.90.180.10">
    <property type="entry name" value="Medium-chain alcohol dehydrogenases, catalytic domain"/>
    <property type="match status" value="1"/>
</dbReference>
<dbReference type="GO" id="GO:0016616">
    <property type="term" value="F:oxidoreductase activity, acting on the CH-OH group of donors, NAD or NADP as acceptor"/>
    <property type="evidence" value="ECO:0007669"/>
    <property type="project" value="UniProtKB-ARBA"/>
</dbReference>
<dbReference type="EMBL" id="CP015136">
    <property type="protein sequence ID" value="AMY09878.1"/>
    <property type="molecule type" value="Genomic_DNA"/>
</dbReference>
<dbReference type="Gene3D" id="3.40.50.720">
    <property type="entry name" value="NAD(P)-binding Rossmann-like Domain"/>
    <property type="match status" value="1"/>
</dbReference>
<evidence type="ECO:0000313" key="6">
    <source>
        <dbReference type="EMBL" id="AMY09878.1"/>
    </source>
</evidence>
<protein>
    <submittedName>
        <fullName evidence="6">D-arabitol-phosphate dehydrogenase</fullName>
        <ecNumber evidence="6">1.1.1.301</ecNumber>
    </submittedName>
</protein>
<keyword evidence="3 6" id="KW-0560">Oxidoreductase</keyword>
<evidence type="ECO:0000256" key="4">
    <source>
        <dbReference type="RuleBase" id="RU361277"/>
    </source>
</evidence>
<dbReference type="PROSITE" id="PS00059">
    <property type="entry name" value="ADH_ZINC"/>
    <property type="match status" value="1"/>
</dbReference>
<dbReference type="RefSeq" id="WP_110171583.1">
    <property type="nucleotide sequence ID" value="NZ_CP015136.1"/>
</dbReference>
<dbReference type="EC" id="1.1.1.301" evidence="6"/>
<dbReference type="PANTHER" id="PTHR43401:SF2">
    <property type="entry name" value="L-THREONINE 3-DEHYDROGENASE"/>
    <property type="match status" value="1"/>
</dbReference>
<dbReference type="Pfam" id="PF00107">
    <property type="entry name" value="ADH_zinc_N"/>
    <property type="match status" value="1"/>
</dbReference>
<gene>
    <name evidence="6" type="ORF">LuPra_03105</name>
</gene>
<dbReference type="InterPro" id="IPR050129">
    <property type="entry name" value="Zn_alcohol_dh"/>
</dbReference>
<reference evidence="7" key="2">
    <citation type="submission" date="2016-04" db="EMBL/GenBank/DDBJ databases">
        <title>First Complete Genome Sequence of a Subdivision 6 Acidobacterium.</title>
        <authorList>
            <person name="Huang S."/>
            <person name="Vieira S."/>
            <person name="Bunk B."/>
            <person name="Riedel T."/>
            <person name="Sproeer C."/>
            <person name="Overmann J."/>
        </authorList>
    </citation>
    <scope>NUCLEOTIDE SEQUENCE [LARGE SCALE GENOMIC DNA]</scope>
    <source>
        <strain evidence="7">DSM 100886 HEG_-6_39</strain>
    </source>
</reference>
<dbReference type="Pfam" id="PF08240">
    <property type="entry name" value="ADH_N"/>
    <property type="match status" value="1"/>
</dbReference>
<comment type="similarity">
    <text evidence="4">Belongs to the zinc-containing alcohol dehydrogenase family.</text>
</comment>
<dbReference type="SUPFAM" id="SSF50129">
    <property type="entry name" value="GroES-like"/>
    <property type="match status" value="1"/>
</dbReference>
<dbReference type="GO" id="GO:0008270">
    <property type="term" value="F:zinc ion binding"/>
    <property type="evidence" value="ECO:0007669"/>
    <property type="project" value="InterPro"/>
</dbReference>
<dbReference type="AlphaFoldDB" id="A0A143PP30"/>
<dbReference type="InterPro" id="IPR013149">
    <property type="entry name" value="ADH-like_C"/>
</dbReference>
<dbReference type="OrthoDB" id="9770238at2"/>
<keyword evidence="1 4" id="KW-0479">Metal-binding</keyword>
<sequence>MGAMQPAVVQFGLDQPLQVALRDVPVPEIGPADVLLAVGAASVCGSDVHQAYLTHSWPVNAPVTLGHEFGGVVAQVGADVKAFKEGDRVVSETAAYICGECLLCRTGRYNLCPTRKGFGYGIDGAMAQYVRVPARCLHHIPDTLPFDIACLTEPHCVAYQSMCVNADIKPGDLVVVLGPGPIGLLCAKMAALSGAYPLVVAGRAADRGRLEVARELGATHVVDVDNQSLEEVVRALDPLGADVVCDASGASRPLDAALQMCKPDGTVVKVGWSPDLVPINLNPLVQKAVRLHGSFSHNYPVWERVISLLAAGRTGAEKVVGLRTDLEHWHEAFEGMHSGQVIKSVLLPHGPEGPKR</sequence>
<dbReference type="SMART" id="SM00829">
    <property type="entry name" value="PKS_ER"/>
    <property type="match status" value="1"/>
</dbReference>
<evidence type="ECO:0000313" key="7">
    <source>
        <dbReference type="Proteomes" id="UP000076079"/>
    </source>
</evidence>
<dbReference type="InterPro" id="IPR020843">
    <property type="entry name" value="ER"/>
</dbReference>
<keyword evidence="7" id="KW-1185">Reference proteome</keyword>
<evidence type="ECO:0000256" key="1">
    <source>
        <dbReference type="ARBA" id="ARBA00022723"/>
    </source>
</evidence>
<evidence type="ECO:0000256" key="2">
    <source>
        <dbReference type="ARBA" id="ARBA00022833"/>
    </source>
</evidence>
<reference evidence="6 7" key="1">
    <citation type="journal article" date="2016" name="Genome Announc.">
        <title>First Complete Genome Sequence of a Subdivision 6 Acidobacterium Strain.</title>
        <authorList>
            <person name="Huang S."/>
            <person name="Vieira S."/>
            <person name="Bunk B."/>
            <person name="Riedel T."/>
            <person name="Sproer C."/>
            <person name="Overmann J."/>
        </authorList>
    </citation>
    <scope>NUCLEOTIDE SEQUENCE [LARGE SCALE GENOMIC DNA]</scope>
    <source>
        <strain evidence="7">DSM 100886 HEG_-6_39</strain>
    </source>
</reference>
<dbReference type="Proteomes" id="UP000076079">
    <property type="component" value="Chromosome"/>
</dbReference>
<name>A0A143PP30_LUTPR</name>
<feature type="domain" description="Enoyl reductase (ER)" evidence="5">
    <location>
        <begin position="12"/>
        <end position="346"/>
    </location>
</feature>
<keyword evidence="2 4" id="KW-0862">Zinc</keyword>
<dbReference type="InterPro" id="IPR011032">
    <property type="entry name" value="GroES-like_sf"/>
</dbReference>
<dbReference type="PATRIC" id="fig|1813736.3.peg.3305"/>